<dbReference type="SUPFAM" id="SSF52058">
    <property type="entry name" value="L domain-like"/>
    <property type="match status" value="1"/>
</dbReference>
<keyword evidence="3" id="KW-1185">Reference proteome</keyword>
<organism evidence="2 3">
    <name type="scientific">Stylosanthes scabra</name>
    <dbReference type="NCBI Taxonomy" id="79078"/>
    <lineage>
        <taxon>Eukaryota</taxon>
        <taxon>Viridiplantae</taxon>
        <taxon>Streptophyta</taxon>
        <taxon>Embryophyta</taxon>
        <taxon>Tracheophyta</taxon>
        <taxon>Spermatophyta</taxon>
        <taxon>Magnoliopsida</taxon>
        <taxon>eudicotyledons</taxon>
        <taxon>Gunneridae</taxon>
        <taxon>Pentapetalae</taxon>
        <taxon>rosids</taxon>
        <taxon>fabids</taxon>
        <taxon>Fabales</taxon>
        <taxon>Fabaceae</taxon>
        <taxon>Papilionoideae</taxon>
        <taxon>50 kb inversion clade</taxon>
        <taxon>dalbergioids sensu lato</taxon>
        <taxon>Dalbergieae</taxon>
        <taxon>Pterocarpus clade</taxon>
        <taxon>Stylosanthes</taxon>
    </lineage>
</organism>
<dbReference type="Gene3D" id="3.80.10.10">
    <property type="entry name" value="Ribonuclease Inhibitor"/>
    <property type="match status" value="2"/>
</dbReference>
<dbReference type="PANTHER" id="PTHR36766:SF70">
    <property type="entry name" value="DISEASE RESISTANCE PROTEIN RGA4"/>
    <property type="match status" value="1"/>
</dbReference>
<evidence type="ECO:0000313" key="2">
    <source>
        <dbReference type="EMBL" id="MED6113329.1"/>
    </source>
</evidence>
<dbReference type="Proteomes" id="UP001341840">
    <property type="component" value="Unassembled WGS sequence"/>
</dbReference>
<dbReference type="InterPro" id="IPR032675">
    <property type="entry name" value="LRR_dom_sf"/>
</dbReference>
<dbReference type="EMBL" id="JASCZI010000773">
    <property type="protein sequence ID" value="MED6113329.1"/>
    <property type="molecule type" value="Genomic_DNA"/>
</dbReference>
<accession>A0ABU6QQG6</accession>
<evidence type="ECO:0000256" key="1">
    <source>
        <dbReference type="ARBA" id="ARBA00022821"/>
    </source>
</evidence>
<evidence type="ECO:0000313" key="3">
    <source>
        <dbReference type="Proteomes" id="UP001341840"/>
    </source>
</evidence>
<name>A0ABU6QQG6_9FABA</name>
<reference evidence="2 3" key="1">
    <citation type="journal article" date="2023" name="Plants (Basel)">
        <title>Bridging the Gap: Combining Genomics and Transcriptomics Approaches to Understand Stylosanthes scabra, an Orphan Legume from the Brazilian Caatinga.</title>
        <authorList>
            <person name="Ferreira-Neto J.R.C."/>
            <person name="da Silva M.D."/>
            <person name="Binneck E."/>
            <person name="de Melo N.F."/>
            <person name="da Silva R.H."/>
            <person name="de Melo A.L.T.M."/>
            <person name="Pandolfi V."/>
            <person name="Bustamante F.O."/>
            <person name="Brasileiro-Vidal A.C."/>
            <person name="Benko-Iseppon A.M."/>
        </authorList>
    </citation>
    <scope>NUCLEOTIDE SEQUENCE [LARGE SCALE GENOMIC DNA]</scope>
    <source>
        <tissue evidence="2">Leaves</tissue>
    </source>
</reference>
<sequence>MQQQYQYDLVELVIENSCDSLTSFPLELFPKLELLQIRKYANLESLSMSRSQHTALHCLVISKCPNFESFPREGLAMPNLAYFVVMKCYKVKSLPCHMNVFLPSLKFLNIYGCPGIHAFPEGGLPPNLQKLSVGGCDTQLRSLSSMENFEALTRLNIEGAECDSMKSFPMLTIDECPKLEKMTGEKLPSSLLQLKIDYCPSLTELYEMKDPQVWAKVSHVPKIEVNGKQIL</sequence>
<keyword evidence="1" id="KW-0611">Plant defense</keyword>
<proteinExistence type="predicted"/>
<gene>
    <name evidence="2" type="ORF">PIB30_069776</name>
</gene>
<dbReference type="PANTHER" id="PTHR36766">
    <property type="entry name" value="PLANT BROAD-SPECTRUM MILDEW RESISTANCE PROTEIN RPW8"/>
    <property type="match status" value="1"/>
</dbReference>
<protein>
    <submittedName>
        <fullName evidence="2">Uncharacterized protein</fullName>
    </submittedName>
</protein>
<comment type="caution">
    <text evidence="2">The sequence shown here is derived from an EMBL/GenBank/DDBJ whole genome shotgun (WGS) entry which is preliminary data.</text>
</comment>